<proteinExistence type="predicted"/>
<sequence length="380" mass="41453">MRISELDFGIKLDDFSEKVWRTVARHPYCDIDLLAEWLRKPEPIVEAEIGRLVDAGLLRQVGRQWEPQDPIKVLQARHAQREAALSAERARMDDQKAQLYRSGMFGDYIAGRRRTGTTAGVQFLARDEIFHKMAELTTQASTRMRFLQTGPPPPGLGGNVPDLLVPAAARGVQISSVWTPPALSAAQRRTPGRRLPPMGVLRLAPALPMRTIVWDTTAALIPVRDDDLDEGGLVAVAPTLVRAVTDMVTRIEAAIPVQRHPAGAQEPAAMRRQRALLILLGRGLDDVRAARELGVSERTVKRDVAELCHRFGVSTRFQLGAAAATAGYLPHTPTPPPPAQPPAQAHRPDPPTGPPGRIAVPPRTGNQPLPARAPAPSHRP</sequence>
<name>A0A0S4R104_9ACTN</name>
<evidence type="ECO:0000313" key="4">
    <source>
        <dbReference type="Proteomes" id="UP000198802"/>
    </source>
</evidence>
<organism evidence="3 4">
    <name type="scientific">Parafrankia irregularis</name>
    <dbReference type="NCBI Taxonomy" id="795642"/>
    <lineage>
        <taxon>Bacteria</taxon>
        <taxon>Bacillati</taxon>
        <taxon>Actinomycetota</taxon>
        <taxon>Actinomycetes</taxon>
        <taxon>Frankiales</taxon>
        <taxon>Frankiaceae</taxon>
        <taxon>Parafrankia</taxon>
    </lineage>
</organism>
<feature type="domain" description="HTH luxR-type" evidence="2">
    <location>
        <begin position="271"/>
        <end position="323"/>
    </location>
</feature>
<dbReference type="InterPro" id="IPR000792">
    <property type="entry name" value="Tscrpt_reg_LuxR_C"/>
</dbReference>
<dbReference type="AlphaFoldDB" id="A0A0S4R104"/>
<evidence type="ECO:0000313" key="3">
    <source>
        <dbReference type="EMBL" id="CUU60866.1"/>
    </source>
</evidence>
<keyword evidence="4" id="KW-1185">Reference proteome</keyword>
<dbReference type="Proteomes" id="UP000198802">
    <property type="component" value="Unassembled WGS sequence"/>
</dbReference>
<reference evidence="4" key="1">
    <citation type="submission" date="2015-11" db="EMBL/GenBank/DDBJ databases">
        <authorList>
            <person name="Varghese N."/>
        </authorList>
    </citation>
    <scope>NUCLEOTIDE SEQUENCE [LARGE SCALE GENOMIC DNA]</scope>
    <source>
        <strain evidence="4">DSM 45899</strain>
    </source>
</reference>
<dbReference type="EMBL" id="FAOZ01000049">
    <property type="protein sequence ID" value="CUU60866.1"/>
    <property type="molecule type" value="Genomic_DNA"/>
</dbReference>
<protein>
    <recommendedName>
        <fullName evidence="2">HTH luxR-type domain-containing protein</fullName>
    </recommendedName>
</protein>
<dbReference type="RefSeq" id="WP_235498519.1">
    <property type="nucleotide sequence ID" value="NZ_FAOZ01000049.1"/>
</dbReference>
<gene>
    <name evidence="3" type="ORF">Ga0074812_14910</name>
</gene>
<dbReference type="GO" id="GO:0003677">
    <property type="term" value="F:DNA binding"/>
    <property type="evidence" value="ECO:0007669"/>
    <property type="project" value="InterPro"/>
</dbReference>
<dbReference type="SMART" id="SM00421">
    <property type="entry name" value="HTH_LUXR"/>
    <property type="match status" value="1"/>
</dbReference>
<dbReference type="Gene3D" id="1.10.10.10">
    <property type="entry name" value="Winged helix-like DNA-binding domain superfamily/Winged helix DNA-binding domain"/>
    <property type="match status" value="1"/>
</dbReference>
<dbReference type="InterPro" id="IPR036388">
    <property type="entry name" value="WH-like_DNA-bd_sf"/>
</dbReference>
<dbReference type="GO" id="GO:0006355">
    <property type="term" value="P:regulation of DNA-templated transcription"/>
    <property type="evidence" value="ECO:0007669"/>
    <property type="project" value="InterPro"/>
</dbReference>
<dbReference type="SUPFAM" id="SSF46894">
    <property type="entry name" value="C-terminal effector domain of the bipartite response regulators"/>
    <property type="match status" value="1"/>
</dbReference>
<accession>A0A0S4R104</accession>
<dbReference type="InterPro" id="IPR016032">
    <property type="entry name" value="Sig_transdc_resp-reg_C-effctor"/>
</dbReference>
<feature type="compositionally biased region" description="Pro residues" evidence="1">
    <location>
        <begin position="332"/>
        <end position="341"/>
    </location>
</feature>
<evidence type="ECO:0000256" key="1">
    <source>
        <dbReference type="SAM" id="MobiDB-lite"/>
    </source>
</evidence>
<evidence type="ECO:0000259" key="2">
    <source>
        <dbReference type="SMART" id="SM00421"/>
    </source>
</evidence>
<feature type="region of interest" description="Disordered" evidence="1">
    <location>
        <begin position="327"/>
        <end position="380"/>
    </location>
</feature>